<dbReference type="Proteomes" id="UP000187013">
    <property type="component" value="Unassembled WGS sequence"/>
</dbReference>
<dbReference type="Pfam" id="PF02696">
    <property type="entry name" value="SelO"/>
    <property type="match status" value="1"/>
</dbReference>
<evidence type="ECO:0000256" key="3">
    <source>
        <dbReference type="ARBA" id="ARBA00022679"/>
    </source>
</evidence>
<dbReference type="GO" id="GO:0005524">
    <property type="term" value="F:ATP binding"/>
    <property type="evidence" value="ECO:0007669"/>
    <property type="project" value="UniProtKB-KW"/>
</dbReference>
<evidence type="ECO:0000256" key="7">
    <source>
        <dbReference type="ARBA" id="ARBA00022840"/>
    </source>
</evidence>
<proteinExistence type="inferred from homology"/>
<dbReference type="GO" id="GO:0046872">
    <property type="term" value="F:metal ion binding"/>
    <property type="evidence" value="ECO:0007669"/>
    <property type="project" value="UniProtKB-KW"/>
</dbReference>
<protein>
    <recommendedName>
        <fullName evidence="9">Selenoprotein O</fullName>
    </recommendedName>
</protein>
<keyword evidence="5" id="KW-0479">Metal-binding</keyword>
<dbReference type="EMBL" id="BDGX01000016">
    <property type="protein sequence ID" value="GAV49653.1"/>
    <property type="molecule type" value="Genomic_DNA"/>
</dbReference>
<keyword evidence="4" id="KW-0548">Nucleotidyltransferase</keyword>
<keyword evidence="6" id="KW-0547">Nucleotide-binding</keyword>
<evidence type="ECO:0000256" key="2">
    <source>
        <dbReference type="ARBA" id="ARBA00009747"/>
    </source>
</evidence>
<comment type="similarity">
    <text evidence="2">Belongs to the SELO family.</text>
</comment>
<keyword evidence="8" id="KW-0460">Magnesium</keyword>
<evidence type="ECO:0000313" key="10">
    <source>
        <dbReference type="EMBL" id="GAV49653.1"/>
    </source>
</evidence>
<dbReference type="eggNOG" id="KOG2542">
    <property type="taxonomic scope" value="Eukaryota"/>
</dbReference>
<dbReference type="GO" id="GO:0070733">
    <property type="term" value="F:AMPylase activity"/>
    <property type="evidence" value="ECO:0007669"/>
    <property type="project" value="TreeGrafter"/>
</dbReference>
<gene>
    <name evidence="10" type="ORF">ZYGR_0P02990</name>
</gene>
<dbReference type="GO" id="GO:0005739">
    <property type="term" value="C:mitochondrion"/>
    <property type="evidence" value="ECO:0007669"/>
    <property type="project" value="TreeGrafter"/>
</dbReference>
<evidence type="ECO:0000256" key="1">
    <source>
        <dbReference type="ARBA" id="ARBA00001946"/>
    </source>
</evidence>
<dbReference type="PANTHER" id="PTHR32057:SF14">
    <property type="entry name" value="PROTEIN ADENYLYLTRANSFERASE SELO, MITOCHONDRIAL"/>
    <property type="match status" value="1"/>
</dbReference>
<dbReference type="PANTHER" id="PTHR32057">
    <property type="entry name" value="PROTEIN ADENYLYLTRANSFERASE SELO, MITOCHONDRIAL"/>
    <property type="match status" value="1"/>
</dbReference>
<evidence type="ECO:0000256" key="9">
    <source>
        <dbReference type="ARBA" id="ARBA00031547"/>
    </source>
</evidence>
<evidence type="ECO:0000256" key="5">
    <source>
        <dbReference type="ARBA" id="ARBA00022723"/>
    </source>
</evidence>
<accession>A0A1Q3A1Y9</accession>
<name>A0A1Q3A1Y9_ZYGRO</name>
<evidence type="ECO:0000256" key="4">
    <source>
        <dbReference type="ARBA" id="ARBA00022695"/>
    </source>
</evidence>
<dbReference type="InterPro" id="IPR003846">
    <property type="entry name" value="SelO"/>
</dbReference>
<evidence type="ECO:0000313" key="11">
    <source>
        <dbReference type="Proteomes" id="UP000187013"/>
    </source>
</evidence>
<comment type="caution">
    <text evidence="10">The sequence shown here is derived from an EMBL/GenBank/DDBJ whole genome shotgun (WGS) entry which is preliminary data.</text>
</comment>
<organism evidence="10 11">
    <name type="scientific">Zygosaccharomyces rouxii</name>
    <dbReference type="NCBI Taxonomy" id="4956"/>
    <lineage>
        <taxon>Eukaryota</taxon>
        <taxon>Fungi</taxon>
        <taxon>Dikarya</taxon>
        <taxon>Ascomycota</taxon>
        <taxon>Saccharomycotina</taxon>
        <taxon>Saccharomycetes</taxon>
        <taxon>Saccharomycetales</taxon>
        <taxon>Saccharomycetaceae</taxon>
        <taxon>Zygosaccharomyces</taxon>
    </lineage>
</organism>
<keyword evidence="3" id="KW-0808">Transferase</keyword>
<evidence type="ECO:0000256" key="8">
    <source>
        <dbReference type="ARBA" id="ARBA00022842"/>
    </source>
</evidence>
<evidence type="ECO:0000256" key="6">
    <source>
        <dbReference type="ARBA" id="ARBA00022741"/>
    </source>
</evidence>
<keyword evidence="7" id="KW-0067">ATP-binding</keyword>
<reference evidence="10 11" key="1">
    <citation type="submission" date="2016-08" db="EMBL/GenBank/DDBJ databases">
        <title>Draft genome sequence of allopolyploid Zygosaccharomyces rouxii.</title>
        <authorList>
            <person name="Watanabe J."/>
            <person name="Uehara K."/>
            <person name="Mogi Y."/>
            <person name="Tsukioka Y."/>
        </authorList>
    </citation>
    <scope>NUCLEOTIDE SEQUENCE [LARGE SCALE GENOMIC DNA]</scope>
    <source>
        <strain evidence="10 11">NBRC 110957</strain>
    </source>
</reference>
<comment type="cofactor">
    <cofactor evidence="1">
        <name>Mg(2+)</name>
        <dbReference type="ChEBI" id="CHEBI:18420"/>
    </cofactor>
</comment>
<dbReference type="OrthoDB" id="10254721at2759"/>
<dbReference type="AlphaFoldDB" id="A0A1Q3A1Y9"/>
<sequence length="667" mass="75644">MSDGRCVFNVLKESGTSRFVKSLTPDSAVPNVKRAIALAESQDVKKRVLPFHQPRNVSRGCHFAYTLPEQRPHYRTLLKSVQTHADMDLKMDEKLEKLLSGEQVYYDESQGIFPYSTAYAGFQFGTFAGQLGDGRVVNLFDVQDNKGNWQTLQLKGSGLTPFSRFADGKAVLRSSIRELIISEALYHIGVPSSRALQLTLLPETRASRERKSEPCAVLCRVAPTWLRIGSFDLFRFRPHLKGLLGLTHFAIDEVFNGGKDFPRKRDLNIFRKDFFPNDGIEQGAEARNPVEGSTIYDEFYRHVINLNAKCVASWQTYGFMNGVLNTDNTSIMGLSLDYGPFNIMDQLKPDFTPNHDDIAGRYSFENQPSAIWWNLIMLGHDLSVLIGAGPSHIDKIFSMQELSEELPAEVEKEVVNRANDVIALAGNEYKFTFLSEYANLMGKRIGIDLGLSSDLTNAEEIAAQSSQVHDFLSNILEPLLNILETTEVDYNHFFVKLQNYRGPLFDDDGAEGLSRSFLSLFLHAPQIEQLQAFKSGEIDINADSGGVRIVMGTVERLSQWAKEYVKFVPDEQKRSEIAKEVNPLFTPRAWMFDEVVDDFMDNQRTELNDPESKIDNSLLSKLFLMSSNPYDPSKWEESLRPDVQERWMNLEHESIREKYLKQATCSS</sequence>